<organism evidence="2 3">
    <name type="scientific">Crocosphaera subtropica (strain ATCC 51142 / BH68)</name>
    <name type="common">Cyanothece sp. (strain ATCC 51142)</name>
    <dbReference type="NCBI Taxonomy" id="43989"/>
    <lineage>
        <taxon>Bacteria</taxon>
        <taxon>Bacillati</taxon>
        <taxon>Cyanobacteriota</taxon>
        <taxon>Cyanophyceae</taxon>
        <taxon>Oscillatoriophycideae</taxon>
        <taxon>Chroococcales</taxon>
        <taxon>Aphanothecaceae</taxon>
        <taxon>Crocosphaera</taxon>
        <taxon>Crocosphaera subtropica</taxon>
    </lineage>
</organism>
<dbReference type="EMBL" id="CP000806">
    <property type="protein sequence ID" value="ACB52509.1"/>
    <property type="molecule type" value="Genomic_DNA"/>
</dbReference>
<protein>
    <recommendedName>
        <fullName evidence="4">PEP-CTERM protein-sorting domain-containing protein</fullName>
    </recommendedName>
</protein>
<evidence type="ECO:0000313" key="3">
    <source>
        <dbReference type="Proteomes" id="UP000001203"/>
    </source>
</evidence>
<accession>B1WXG8</accession>
<evidence type="ECO:0000313" key="2">
    <source>
        <dbReference type="EMBL" id="ACB52509.1"/>
    </source>
</evidence>
<name>B1WXG8_CROS5</name>
<sequence length="372" mass="39289">MSQPKLWKTLAIAGVAGVVGAVGIQSNAQAGSFIDQGYSVFAAPDPSNPPNDPLNVEPNPPVGDPPGEQCPLCDSTVSFAVYRPDTSDWAAELSAEWGIPILPTNQDGSVDLDAPYVFLYQVYNTDPLPQAESGISFFDVAVEEKTGKTGTAWVGPSPYSSAGWIPDTVFANASTDIFDNPLGQPTTPNGERQEQPCIDGDNGCPGNWIPDVLGSNFLPIIEDPNAVEPVQVLYTTVVDDEVERQNPPSSPTNGYTWTWLTPGGTIPTLGTSSLLFLTAETEQDFNNKLVQAGLVPDYCLEDASQDGCAWTKVNYPWGRTQSGDPIVGEGSSGDVAGLKVTFDKQKAPEPGTILGLLAVSGLGVAAKGKKQK</sequence>
<dbReference type="InterPro" id="IPR013424">
    <property type="entry name" value="Ice-binding_C"/>
</dbReference>
<reference evidence="2 3" key="1">
    <citation type="journal article" date="2008" name="Proc. Natl. Acad. Sci. U.S.A.">
        <title>The genome of Cyanothece 51142, a unicellular diazotrophic cyanobacterium important in the marine nitrogen cycle.</title>
        <authorList>
            <person name="Welsh E.A."/>
            <person name="Liberton M."/>
            <person name="Stoeckel J."/>
            <person name="Loh T."/>
            <person name="Elvitigala T."/>
            <person name="Wang C."/>
            <person name="Wollam A."/>
            <person name="Fulton R.S."/>
            <person name="Clifton S.W."/>
            <person name="Jacobs J.M."/>
            <person name="Aurora R."/>
            <person name="Ghosh B.K."/>
            <person name="Sherman L.A."/>
            <person name="Smith R.D."/>
            <person name="Wilson R.K."/>
            <person name="Pakrasi H.B."/>
        </authorList>
    </citation>
    <scope>NUCLEOTIDE SEQUENCE [LARGE SCALE GENOMIC DNA]</scope>
    <source>
        <strain evidence="3">ATCC 51142 / BH68</strain>
    </source>
</reference>
<evidence type="ECO:0008006" key="4">
    <source>
        <dbReference type="Google" id="ProtNLM"/>
    </source>
</evidence>
<gene>
    <name evidence="2" type="ordered locus">cce_3161</name>
</gene>
<proteinExistence type="predicted"/>
<dbReference type="Proteomes" id="UP000001203">
    <property type="component" value="Chromosome circular"/>
</dbReference>
<dbReference type="HOGENOM" id="CLU_743391_0_0_3"/>
<dbReference type="AlphaFoldDB" id="B1WXG8"/>
<feature type="region of interest" description="Disordered" evidence="1">
    <location>
        <begin position="41"/>
        <end position="64"/>
    </location>
</feature>
<feature type="compositionally biased region" description="Pro residues" evidence="1">
    <location>
        <begin position="46"/>
        <end position="64"/>
    </location>
</feature>
<evidence type="ECO:0000256" key="1">
    <source>
        <dbReference type="SAM" id="MobiDB-lite"/>
    </source>
</evidence>
<dbReference type="RefSeq" id="WP_009547482.1">
    <property type="nucleotide sequence ID" value="NC_010546.1"/>
</dbReference>
<dbReference type="NCBIfam" id="TIGR02595">
    <property type="entry name" value="PEP_CTERM"/>
    <property type="match status" value="1"/>
</dbReference>
<keyword evidence="3" id="KW-1185">Reference proteome</keyword>
<dbReference type="KEGG" id="cyt:cce_3161"/>